<evidence type="ECO:0000256" key="4">
    <source>
        <dbReference type="ARBA" id="ARBA00022475"/>
    </source>
</evidence>
<evidence type="ECO:0000256" key="1">
    <source>
        <dbReference type="ARBA" id="ARBA00004651"/>
    </source>
</evidence>
<dbReference type="GeneID" id="78289681"/>
<proteinExistence type="inferred from homology"/>
<feature type="transmembrane region" description="Helical" evidence="8">
    <location>
        <begin position="55"/>
        <end position="83"/>
    </location>
</feature>
<evidence type="ECO:0000256" key="2">
    <source>
        <dbReference type="ARBA" id="ARBA00007069"/>
    </source>
</evidence>
<keyword evidence="4" id="KW-1003">Cell membrane</keyword>
<evidence type="ECO:0000313" key="11">
    <source>
        <dbReference type="Proteomes" id="UP000198558"/>
    </source>
</evidence>
<dbReference type="PANTHER" id="PTHR42929:SF1">
    <property type="entry name" value="INNER MEMBRANE ABC TRANSPORTER PERMEASE PROTEIN YDCU-RELATED"/>
    <property type="match status" value="1"/>
</dbReference>
<feature type="domain" description="ABC transmembrane type-1" evidence="9">
    <location>
        <begin position="60"/>
        <end position="264"/>
    </location>
</feature>
<dbReference type="AlphaFoldDB" id="A0A1I0I172"/>
<dbReference type="PANTHER" id="PTHR42929">
    <property type="entry name" value="INNER MEMBRANE ABC TRANSPORTER PERMEASE PROTEIN YDCU-RELATED-RELATED"/>
    <property type="match status" value="1"/>
</dbReference>
<feature type="transmembrane region" description="Helical" evidence="8">
    <location>
        <begin position="12"/>
        <end position="32"/>
    </location>
</feature>
<dbReference type="EMBL" id="FOIN01000075">
    <property type="protein sequence ID" value="SET90358.1"/>
    <property type="molecule type" value="Genomic_DNA"/>
</dbReference>
<dbReference type="PROSITE" id="PS50928">
    <property type="entry name" value="ABC_TM1"/>
    <property type="match status" value="1"/>
</dbReference>
<dbReference type="InterPro" id="IPR000515">
    <property type="entry name" value="MetI-like"/>
</dbReference>
<reference evidence="11" key="1">
    <citation type="submission" date="2016-10" db="EMBL/GenBank/DDBJ databases">
        <authorList>
            <person name="Varghese N."/>
            <person name="Submissions S."/>
        </authorList>
    </citation>
    <scope>NUCLEOTIDE SEQUENCE [LARGE SCALE GENOMIC DNA]</scope>
    <source>
        <strain evidence="11">DSM 1551</strain>
    </source>
</reference>
<dbReference type="Gene3D" id="1.10.3720.10">
    <property type="entry name" value="MetI-like"/>
    <property type="match status" value="1"/>
</dbReference>
<dbReference type="CDD" id="cd06261">
    <property type="entry name" value="TM_PBP2"/>
    <property type="match status" value="1"/>
</dbReference>
<keyword evidence="5 8" id="KW-0812">Transmembrane</keyword>
<evidence type="ECO:0000256" key="7">
    <source>
        <dbReference type="ARBA" id="ARBA00023136"/>
    </source>
</evidence>
<dbReference type="Pfam" id="PF00528">
    <property type="entry name" value="BPD_transp_1"/>
    <property type="match status" value="1"/>
</dbReference>
<feature type="transmembrane region" description="Helical" evidence="8">
    <location>
        <begin position="138"/>
        <end position="162"/>
    </location>
</feature>
<feature type="transmembrane region" description="Helical" evidence="8">
    <location>
        <begin position="95"/>
        <end position="118"/>
    </location>
</feature>
<dbReference type="RefSeq" id="WP_092357108.1">
    <property type="nucleotide sequence ID" value="NZ_CANARU010000114.1"/>
</dbReference>
<feature type="transmembrane region" description="Helical" evidence="8">
    <location>
        <begin position="243"/>
        <end position="264"/>
    </location>
</feature>
<gene>
    <name evidence="10" type="ORF">SAMN04489758_1754</name>
</gene>
<dbReference type="GO" id="GO:0005886">
    <property type="term" value="C:plasma membrane"/>
    <property type="evidence" value="ECO:0007669"/>
    <property type="project" value="UniProtKB-SubCell"/>
</dbReference>
<comment type="subcellular location">
    <subcellularLocation>
        <location evidence="1 8">Cell membrane</location>
        <topology evidence="1 8">Multi-pass membrane protein</topology>
    </subcellularLocation>
</comment>
<dbReference type="SUPFAM" id="SSF161098">
    <property type="entry name" value="MetI-like"/>
    <property type="match status" value="1"/>
</dbReference>
<keyword evidence="11" id="KW-1185">Reference proteome</keyword>
<evidence type="ECO:0000256" key="6">
    <source>
        <dbReference type="ARBA" id="ARBA00022989"/>
    </source>
</evidence>
<feature type="transmembrane region" description="Helical" evidence="8">
    <location>
        <begin position="195"/>
        <end position="217"/>
    </location>
</feature>
<evidence type="ECO:0000256" key="5">
    <source>
        <dbReference type="ARBA" id="ARBA00022692"/>
    </source>
</evidence>
<comment type="similarity">
    <text evidence="2">Belongs to the binding-protein-dependent transport system permease family. CysTW subfamily.</text>
</comment>
<protein>
    <submittedName>
        <fullName evidence="10">Spermidine/putrescine transport system permease protein</fullName>
    </submittedName>
</protein>
<dbReference type="InterPro" id="IPR035906">
    <property type="entry name" value="MetI-like_sf"/>
</dbReference>
<accession>A0A1I0I172</accession>
<keyword evidence="3 8" id="KW-0813">Transport</keyword>
<evidence type="ECO:0000313" key="10">
    <source>
        <dbReference type="EMBL" id="SET90358.1"/>
    </source>
</evidence>
<name>A0A1I0I172_9FIRM</name>
<sequence length="285" mass="32201">MKHFRKLVGPYCFWLFVLTVLPMFLIMIYAFIQKGNAITTFSFTLDNFSKFFDPIFVSVLIKSFVLGIITTILCLAIGYPVAYAISKCKEKTQTLLILLITFPTWINMLMRTYAWINILSSKGIVSNMFQFLGFGEISLLYTDFAVILGMVYDFLPFMILPIHTSLTKMDKSLVEASNDLGANPVTTFWKITFRLSLGGVLTGITMVFLPAISSFVIPKLLGGGQYSLIGNFIEQQFINVGDWHFGSAVSLILAILVIIFMGLINRVEKYAGYQEESKREKTKKL</sequence>
<keyword evidence="6 8" id="KW-1133">Transmembrane helix</keyword>
<evidence type="ECO:0000256" key="8">
    <source>
        <dbReference type="RuleBase" id="RU363032"/>
    </source>
</evidence>
<organism evidence="10 11">
    <name type="scientific">Thomasclavelia cocleata</name>
    <dbReference type="NCBI Taxonomy" id="69824"/>
    <lineage>
        <taxon>Bacteria</taxon>
        <taxon>Bacillati</taxon>
        <taxon>Bacillota</taxon>
        <taxon>Erysipelotrichia</taxon>
        <taxon>Erysipelotrichales</taxon>
        <taxon>Coprobacillaceae</taxon>
        <taxon>Thomasclavelia</taxon>
    </lineage>
</organism>
<dbReference type="OrthoDB" id="9807047at2"/>
<dbReference type="Proteomes" id="UP000198558">
    <property type="component" value="Unassembled WGS sequence"/>
</dbReference>
<dbReference type="GO" id="GO:0055085">
    <property type="term" value="P:transmembrane transport"/>
    <property type="evidence" value="ECO:0007669"/>
    <property type="project" value="InterPro"/>
</dbReference>
<evidence type="ECO:0000256" key="3">
    <source>
        <dbReference type="ARBA" id="ARBA00022448"/>
    </source>
</evidence>
<evidence type="ECO:0000259" key="9">
    <source>
        <dbReference type="PROSITE" id="PS50928"/>
    </source>
</evidence>
<keyword evidence="7 8" id="KW-0472">Membrane</keyword>